<feature type="compositionally biased region" description="Basic and acidic residues" evidence="2">
    <location>
        <begin position="143"/>
        <end position="165"/>
    </location>
</feature>
<dbReference type="AlphaFoldDB" id="A0A6P8BUX3"/>
<feature type="compositionally biased region" description="Low complexity" evidence="2">
    <location>
        <begin position="203"/>
        <end position="218"/>
    </location>
</feature>
<sequence length="1088" mass="123603">MFRPARWRTDKSKIKAVFKLQFHATQVSLLGVDALTLSVVAGDTGKPTVRLEKAVIGDGGCRWESPVYETVKFSRDPKTGKLHERVYHFILSTGTGKSGFVGEVSVDFAEYSEATKASSVSLPIKNSNAKAALLHVSIQRQPDTVDQREVEENEGAKNKVRDRSLRSQFNNSDREEIIDGTSTEDVPALNQTIRNVVENGNFSTSSGSDHTTSSESSSGLNTPRENTARSNNIIQREPNGIFSSLSSVNLHHEPVTEGAIVVYEGYPKSQLEHSHSFSQDSEVSEEAGPGTELDRLRSKLSSLARQADLSDLELQTLRKQIVKESKRAQELSREVITLKEERDSLKGENRNLRAINERFEATKTKKSKLQYDGRDIQELFEELNYEKSLNSDLRLQLQKTQESNTELILAVRDLEEMLEKKDMEISNLGGKLGTSDEEDEEQKALEAIVRGQKDAKETYLLEQKILDLHGEVEIYRRDRDELEIQMEQLALDYEILKQKHHEISYKWEQSQLQEQLKLQYECCSFGNEKEWESKVARLESELQMRSEEFTESLATIIQLESKIKVLESELQTRSEEFTGSLAALSELKSKIQRLEGELQTKSDEFTDSLATISELESNVRRLEGELKMKSEELSDSLASRSELESKVERLEGEVKKRSEESSDSLATISELESKIERLEGEDKKMSEELSTSLATISELETQVKDLEEEMESRAQEFENDLRDVTRAKVKQEKRAISAEEALQKMRWKNFETADRLQEQFTKLSAQMASNFESNERVAIKAVREAAELRKANEKLQLMNNEYGIKVEELSREIQEKSKQLEVEIMRLGTEYDVLSARAGEAELAVEKGNAERSKLVSSIALLKKELEEKNVKVGALESELETLKIQCDELKGAVLEDEAEKESLRKEVLEVAEELKKKESALLIIEKKLEEGYLQNNKCSLVECSGNEEVTSLQEIIRILKGQIKERETELEGLENSFCEKDKEFTTKIVDLESRLEELQKGSKCLEGSTLANGQTDEIRTAGESGQIELEGLSTELAVLKEKNGLMEIELKEMQQKYSEISLRFAEVEGERQKLVMTVRYLKNARKK</sequence>
<keyword evidence="1" id="KW-0175">Coiled coil</keyword>
<feature type="region of interest" description="Disordered" evidence="2">
    <location>
        <begin position="272"/>
        <end position="293"/>
    </location>
</feature>
<evidence type="ECO:0000313" key="4">
    <source>
        <dbReference type="Proteomes" id="UP000515151"/>
    </source>
</evidence>
<feature type="coiled-coil region" evidence="1">
    <location>
        <begin position="859"/>
        <end position="921"/>
    </location>
</feature>
<name>A0A6P8BUX3_PUNGR</name>
<feature type="region of interest" description="Disordered" evidence="2">
    <location>
        <begin position="143"/>
        <end position="235"/>
    </location>
</feature>
<evidence type="ECO:0000256" key="2">
    <source>
        <dbReference type="SAM" id="MobiDB-lite"/>
    </source>
</evidence>
<dbReference type="InterPro" id="IPR019448">
    <property type="entry name" value="NT-C2"/>
</dbReference>
<dbReference type="Pfam" id="PF10358">
    <property type="entry name" value="NT-C2"/>
    <property type="match status" value="1"/>
</dbReference>
<gene>
    <name evidence="5" type="primary">LOC116188761</name>
</gene>
<feature type="compositionally biased region" description="Polar residues" evidence="2">
    <location>
        <begin position="219"/>
        <end position="234"/>
    </location>
</feature>
<dbReference type="Proteomes" id="UP000515151">
    <property type="component" value="Chromosome 1"/>
</dbReference>
<reference evidence="4" key="1">
    <citation type="journal article" date="2020" name="Plant Biotechnol. J.">
        <title>The pomegranate (Punica granatum L.) draft genome dissects genetic divergence between soft- and hard-seeded cultivars.</title>
        <authorList>
            <person name="Luo X."/>
            <person name="Li H."/>
            <person name="Wu Z."/>
            <person name="Yao W."/>
            <person name="Zhao P."/>
            <person name="Cao D."/>
            <person name="Yu H."/>
            <person name="Li K."/>
            <person name="Poudel K."/>
            <person name="Zhao D."/>
            <person name="Zhang F."/>
            <person name="Xia X."/>
            <person name="Chen L."/>
            <person name="Wang Q."/>
            <person name="Jing D."/>
            <person name="Cao S."/>
        </authorList>
    </citation>
    <scope>NUCLEOTIDE SEQUENCE [LARGE SCALE GENOMIC DNA]</scope>
    <source>
        <strain evidence="4">cv. Tunisia</strain>
    </source>
</reference>
<feature type="coiled-coil region" evidence="1">
    <location>
        <begin position="528"/>
        <end position="734"/>
    </location>
</feature>
<evidence type="ECO:0000259" key="3">
    <source>
        <dbReference type="PROSITE" id="PS51840"/>
    </source>
</evidence>
<dbReference type="GeneID" id="116188761"/>
<dbReference type="OrthoDB" id="765176at2759"/>
<feature type="coiled-coil region" evidence="1">
    <location>
        <begin position="957"/>
        <end position="1009"/>
    </location>
</feature>
<evidence type="ECO:0000256" key="1">
    <source>
        <dbReference type="SAM" id="Coils"/>
    </source>
</evidence>
<reference evidence="5" key="2">
    <citation type="submission" date="2025-08" db="UniProtKB">
        <authorList>
            <consortium name="RefSeq"/>
        </authorList>
    </citation>
    <scope>IDENTIFICATION</scope>
    <source>
        <tissue evidence="5">Leaf</tissue>
    </source>
</reference>
<accession>A0A6P8BUX3</accession>
<feature type="coiled-coil region" evidence="1">
    <location>
        <begin position="465"/>
        <end position="499"/>
    </location>
</feature>
<dbReference type="Gene3D" id="1.10.287.1490">
    <property type="match status" value="1"/>
</dbReference>
<dbReference type="PANTHER" id="PTHR34452">
    <property type="entry name" value="MYOSIN HEAVY CHAIN-RELATED PROTEIN"/>
    <property type="match status" value="1"/>
</dbReference>
<feature type="compositionally biased region" description="Polar residues" evidence="2">
    <location>
        <begin position="180"/>
        <end position="202"/>
    </location>
</feature>
<keyword evidence="4" id="KW-1185">Reference proteome</keyword>
<feature type="domain" description="C2 NT-type" evidence="3">
    <location>
        <begin position="6"/>
        <end position="142"/>
    </location>
</feature>
<dbReference type="PANTHER" id="PTHR34452:SF7">
    <property type="entry name" value="MYOSIN HEAVY CHAIN-RELATED PROTEIN"/>
    <property type="match status" value="1"/>
</dbReference>
<evidence type="ECO:0000313" key="5">
    <source>
        <dbReference type="RefSeq" id="XP_031374100.1"/>
    </source>
</evidence>
<feature type="coiled-coil region" evidence="1">
    <location>
        <begin position="314"/>
        <end position="362"/>
    </location>
</feature>
<organism evidence="4 5">
    <name type="scientific">Punica granatum</name>
    <name type="common">Pomegranate</name>
    <dbReference type="NCBI Taxonomy" id="22663"/>
    <lineage>
        <taxon>Eukaryota</taxon>
        <taxon>Viridiplantae</taxon>
        <taxon>Streptophyta</taxon>
        <taxon>Embryophyta</taxon>
        <taxon>Tracheophyta</taxon>
        <taxon>Spermatophyta</taxon>
        <taxon>Magnoliopsida</taxon>
        <taxon>eudicotyledons</taxon>
        <taxon>Gunneridae</taxon>
        <taxon>Pentapetalae</taxon>
        <taxon>rosids</taxon>
        <taxon>malvids</taxon>
        <taxon>Myrtales</taxon>
        <taxon>Lythraceae</taxon>
        <taxon>Punica</taxon>
    </lineage>
</organism>
<feature type="coiled-coil region" evidence="1">
    <location>
        <begin position="1037"/>
        <end position="1071"/>
    </location>
</feature>
<dbReference type="RefSeq" id="XP_031374100.1">
    <property type="nucleotide sequence ID" value="XM_031518240.1"/>
</dbReference>
<feature type="coiled-coil region" evidence="1">
    <location>
        <begin position="778"/>
        <end position="830"/>
    </location>
</feature>
<protein>
    <submittedName>
        <fullName evidence="5">Myosin-16-like</fullName>
    </submittedName>
</protein>
<proteinExistence type="predicted"/>
<dbReference type="PROSITE" id="PS51840">
    <property type="entry name" value="C2_NT"/>
    <property type="match status" value="1"/>
</dbReference>